<comment type="caution">
    <text evidence="2">The sequence shown here is derived from an EMBL/GenBank/DDBJ whole genome shotgun (WGS) entry which is preliminary data.</text>
</comment>
<keyword evidence="1" id="KW-0812">Transmembrane</keyword>
<gene>
    <name evidence="2" type="ORF">Q5722_13620</name>
</gene>
<keyword evidence="3" id="KW-1185">Reference proteome</keyword>
<evidence type="ECO:0000313" key="3">
    <source>
        <dbReference type="Proteomes" id="UP001233314"/>
    </source>
</evidence>
<sequence length="181" mass="17435">MRVNLLSGLLLTIAAVLVAGPGAALDSGLGAVALAGLGAGAVLGLVPDHGVAARLAGFVLGLVLTWAAYAARAAVLPDSTSGRVVATAAVVVLATAAVTALRLPLWSALLGAATLAGTYEAAYSDAPSQVATTSTDAVTALVVPLVLGVLAAVGGAVLDTLVGRASAASRSHTAAHAEVTR</sequence>
<evidence type="ECO:0000256" key="1">
    <source>
        <dbReference type="SAM" id="Phobius"/>
    </source>
</evidence>
<feature type="transmembrane region" description="Helical" evidence="1">
    <location>
        <begin position="51"/>
        <end position="71"/>
    </location>
</feature>
<reference evidence="2 3" key="1">
    <citation type="submission" date="2023-07" db="EMBL/GenBank/DDBJ databases">
        <title>Nocardioides sp. nov WY-20 isolated from soil.</title>
        <authorList>
            <person name="Liu B."/>
            <person name="Wan Y."/>
        </authorList>
    </citation>
    <scope>NUCLEOTIDE SEQUENCE [LARGE SCALE GENOMIC DNA]</scope>
    <source>
        <strain evidence="2 3">WY-20</strain>
    </source>
</reference>
<name>A0ABT9B3H1_9ACTN</name>
<dbReference type="RefSeq" id="WP_305028801.1">
    <property type="nucleotide sequence ID" value="NZ_JAUQTA010000002.1"/>
</dbReference>
<evidence type="ECO:0000313" key="2">
    <source>
        <dbReference type="EMBL" id="MDO7869405.1"/>
    </source>
</evidence>
<protein>
    <submittedName>
        <fullName evidence="2">Uncharacterized protein</fullName>
    </submittedName>
</protein>
<feature type="transmembrane region" description="Helical" evidence="1">
    <location>
        <begin position="137"/>
        <end position="162"/>
    </location>
</feature>
<accession>A0ABT9B3H1</accession>
<dbReference type="EMBL" id="JAUQTA010000002">
    <property type="protein sequence ID" value="MDO7869405.1"/>
    <property type="molecule type" value="Genomic_DNA"/>
</dbReference>
<proteinExistence type="predicted"/>
<dbReference type="Proteomes" id="UP001233314">
    <property type="component" value="Unassembled WGS sequence"/>
</dbReference>
<feature type="transmembrane region" description="Helical" evidence="1">
    <location>
        <begin position="83"/>
        <end position="101"/>
    </location>
</feature>
<keyword evidence="1" id="KW-0472">Membrane</keyword>
<keyword evidence="1" id="KW-1133">Transmembrane helix</keyword>
<organism evidence="2 3">
    <name type="scientific">Nocardioides jiangxiensis</name>
    <dbReference type="NCBI Taxonomy" id="3064524"/>
    <lineage>
        <taxon>Bacteria</taxon>
        <taxon>Bacillati</taxon>
        <taxon>Actinomycetota</taxon>
        <taxon>Actinomycetes</taxon>
        <taxon>Propionibacteriales</taxon>
        <taxon>Nocardioidaceae</taxon>
        <taxon>Nocardioides</taxon>
    </lineage>
</organism>